<feature type="domain" description="Secretion system C-terminal sorting" evidence="2">
    <location>
        <begin position="83"/>
        <end position="159"/>
    </location>
</feature>
<gene>
    <name evidence="3" type="ORF">Q0590_03710</name>
</gene>
<evidence type="ECO:0000313" key="4">
    <source>
        <dbReference type="Proteomes" id="UP001168528"/>
    </source>
</evidence>
<reference evidence="3" key="1">
    <citation type="submission" date="2023-07" db="EMBL/GenBank/DDBJ databases">
        <title>The genome sequence of Rhodocytophaga aerolata KACC 12507.</title>
        <authorList>
            <person name="Zhang X."/>
        </authorList>
    </citation>
    <scope>NUCLEOTIDE SEQUENCE</scope>
    <source>
        <strain evidence="3">KACC 12507</strain>
    </source>
</reference>
<dbReference type="Proteomes" id="UP001168528">
    <property type="component" value="Unassembled WGS sequence"/>
</dbReference>
<keyword evidence="4" id="KW-1185">Reference proteome</keyword>
<dbReference type="NCBIfam" id="TIGR04183">
    <property type="entry name" value="Por_Secre_tail"/>
    <property type="match status" value="1"/>
</dbReference>
<dbReference type="RefSeq" id="WP_302036130.1">
    <property type="nucleotide sequence ID" value="NZ_JAUKPO010000001.1"/>
</dbReference>
<feature type="chain" id="PRO_5047099525" evidence="1">
    <location>
        <begin position="19"/>
        <end position="163"/>
    </location>
</feature>
<keyword evidence="1" id="KW-0732">Signal</keyword>
<organism evidence="3 4">
    <name type="scientific">Rhodocytophaga aerolata</name>
    <dbReference type="NCBI Taxonomy" id="455078"/>
    <lineage>
        <taxon>Bacteria</taxon>
        <taxon>Pseudomonadati</taxon>
        <taxon>Bacteroidota</taxon>
        <taxon>Cytophagia</taxon>
        <taxon>Cytophagales</taxon>
        <taxon>Rhodocytophagaceae</taxon>
        <taxon>Rhodocytophaga</taxon>
    </lineage>
</organism>
<evidence type="ECO:0000259" key="2">
    <source>
        <dbReference type="Pfam" id="PF18962"/>
    </source>
</evidence>
<dbReference type="EMBL" id="JAUKPO010000001">
    <property type="protein sequence ID" value="MDO1445340.1"/>
    <property type="molecule type" value="Genomic_DNA"/>
</dbReference>
<dbReference type="InterPro" id="IPR026444">
    <property type="entry name" value="Secre_tail"/>
</dbReference>
<proteinExistence type="predicted"/>
<evidence type="ECO:0000256" key="1">
    <source>
        <dbReference type="SAM" id="SignalP"/>
    </source>
</evidence>
<accession>A0ABT8QZS0</accession>
<comment type="caution">
    <text evidence="3">The sequence shown here is derived from an EMBL/GenBank/DDBJ whole genome shotgun (WGS) entry which is preliminary data.</text>
</comment>
<protein>
    <submittedName>
        <fullName evidence="3">T9SS type A sorting domain-containing protein</fullName>
    </submittedName>
</protein>
<evidence type="ECO:0000313" key="3">
    <source>
        <dbReference type="EMBL" id="MDO1445340.1"/>
    </source>
</evidence>
<sequence>MRRNLLIAISFITCLSFAKGTKANHISQAKITNTSASYVATSIPSKPAGVEKLSEPVMHENDSMRSMRGEILFSNEKISISSVYPNPASAYASIDYQLFRDTDNAKIILCNVLGNVVGEYTLIRDAKRLHISTLELNSGVYFYTLSVDGKSLITRKLIIKHHS</sequence>
<name>A0ABT8QZS0_9BACT</name>
<feature type="signal peptide" evidence="1">
    <location>
        <begin position="1"/>
        <end position="18"/>
    </location>
</feature>
<dbReference type="Pfam" id="PF18962">
    <property type="entry name" value="Por_Secre_tail"/>
    <property type="match status" value="1"/>
</dbReference>